<comment type="similarity">
    <text evidence="1">Belongs to the PPR family. P subfamily.</text>
</comment>
<feature type="repeat" description="PPR" evidence="2">
    <location>
        <begin position="487"/>
        <end position="521"/>
    </location>
</feature>
<evidence type="ECO:0008006" key="5">
    <source>
        <dbReference type="Google" id="ProtNLM"/>
    </source>
</evidence>
<protein>
    <recommendedName>
        <fullName evidence="5">Pentatricopeptide repeat-containing protein</fullName>
    </recommendedName>
</protein>
<evidence type="ECO:0000313" key="3">
    <source>
        <dbReference type="EMBL" id="KAG2191269.1"/>
    </source>
</evidence>
<organism evidence="3 4">
    <name type="scientific">Mucor plumbeus</name>
    <dbReference type="NCBI Taxonomy" id="97098"/>
    <lineage>
        <taxon>Eukaryota</taxon>
        <taxon>Fungi</taxon>
        <taxon>Fungi incertae sedis</taxon>
        <taxon>Mucoromycota</taxon>
        <taxon>Mucoromycotina</taxon>
        <taxon>Mucoromycetes</taxon>
        <taxon>Mucorales</taxon>
        <taxon>Mucorineae</taxon>
        <taxon>Mucoraceae</taxon>
        <taxon>Mucor</taxon>
    </lineage>
</organism>
<dbReference type="Gene3D" id="1.25.40.10">
    <property type="entry name" value="Tetratricopeptide repeat domain"/>
    <property type="match status" value="4"/>
</dbReference>
<dbReference type="PROSITE" id="PS51375">
    <property type="entry name" value="PPR"/>
    <property type="match status" value="7"/>
</dbReference>
<proteinExistence type="inferred from homology"/>
<feature type="repeat" description="PPR" evidence="2">
    <location>
        <begin position="241"/>
        <end position="275"/>
    </location>
</feature>
<dbReference type="InterPro" id="IPR050872">
    <property type="entry name" value="PPR_P_subfamily"/>
</dbReference>
<evidence type="ECO:0000256" key="1">
    <source>
        <dbReference type="ARBA" id="ARBA00007626"/>
    </source>
</evidence>
<dbReference type="EMBL" id="JAEPRC010000845">
    <property type="protein sequence ID" value="KAG2191269.1"/>
    <property type="molecule type" value="Genomic_DNA"/>
</dbReference>
<dbReference type="AlphaFoldDB" id="A0A8H7QFR4"/>
<dbReference type="PANTHER" id="PTHR46128:SF211">
    <property type="entry name" value="PENTACOTRIPEPTIDE-REPEAT REGION OF PRORP DOMAIN-CONTAINING PROTEIN"/>
    <property type="match status" value="1"/>
</dbReference>
<evidence type="ECO:0000313" key="4">
    <source>
        <dbReference type="Proteomes" id="UP000650833"/>
    </source>
</evidence>
<name>A0A8H7QFR4_9FUNG</name>
<dbReference type="OrthoDB" id="185373at2759"/>
<feature type="repeat" description="PPR" evidence="2">
    <location>
        <begin position="347"/>
        <end position="381"/>
    </location>
</feature>
<gene>
    <name evidence="3" type="ORF">INT46_002319</name>
</gene>
<dbReference type="PANTHER" id="PTHR46128">
    <property type="entry name" value="MITOCHONDRIAL GROUP I INTRON SPLICING FACTOR CCM1"/>
    <property type="match status" value="1"/>
</dbReference>
<dbReference type="Proteomes" id="UP000650833">
    <property type="component" value="Unassembled WGS sequence"/>
</dbReference>
<reference evidence="3" key="1">
    <citation type="submission" date="2020-12" db="EMBL/GenBank/DDBJ databases">
        <title>Metabolic potential, ecology and presence of endohyphal bacteria is reflected in genomic diversity of Mucoromycotina.</title>
        <authorList>
            <person name="Muszewska A."/>
            <person name="Okrasinska A."/>
            <person name="Steczkiewicz K."/>
            <person name="Drgas O."/>
            <person name="Orlowska M."/>
            <person name="Perlinska-Lenart U."/>
            <person name="Aleksandrzak-Piekarczyk T."/>
            <person name="Szatraj K."/>
            <person name="Zielenkiewicz U."/>
            <person name="Pilsyk S."/>
            <person name="Malc E."/>
            <person name="Mieczkowski P."/>
            <person name="Kruszewska J.S."/>
            <person name="Biernat P."/>
            <person name="Pawlowska J."/>
        </authorList>
    </citation>
    <scope>NUCLEOTIDE SEQUENCE</scope>
    <source>
        <strain evidence="3">CBS 226.32</strain>
    </source>
</reference>
<feature type="repeat" description="PPR" evidence="2">
    <location>
        <begin position="417"/>
        <end position="451"/>
    </location>
</feature>
<dbReference type="Pfam" id="PF13041">
    <property type="entry name" value="PPR_2"/>
    <property type="match status" value="4"/>
</dbReference>
<dbReference type="NCBIfam" id="TIGR00756">
    <property type="entry name" value="PPR"/>
    <property type="match status" value="6"/>
</dbReference>
<comment type="caution">
    <text evidence="3">The sequence shown here is derived from an EMBL/GenBank/DDBJ whole genome shotgun (WGS) entry which is preliminary data.</text>
</comment>
<sequence length="608" mass="70721">MPRIIVNNDIVIRNQAKRLLPGLSYSTIAPTSITNHPTAISTNKNKHSEWQNYQQLEPENLKKLKRDDFLKIRADLWGRNDWGNEDRILQVLDDMKRIGLKWTIYEYNEYFTAKLFKTQYADVLDMYLGEFQESKLKLSTGSFNVILGTYIQLGKIPEAIQLIQEANTKYDVVPDIRDFDRTMSRCMPKDTKVRLKAKELISKHGFKSTKVLNTNLMHLLQKKRFSDVKWIYEQQKDKKLDITTYNILIKGYTDARLMRDATHMYKEMERHGVKPNAYICTSMLSIYAHTRDVVSAEKVVRETIIGGHKPDVFLYNNLIKVYFKCRLSHKAFLAYQEIEKDPRLQVNDVVLNTMINGLVINREFNIAKILYKQMIESSYKPDMITFNTMLKGFTKTGDMISAVGIISDMFKLGMEPDTVTFTTLIDSIFKTKAPKSAEEMVETIEQMGMTPNIYTFNAIINGWIESDNLNQAEKTLDLMRKSQLKPTIHTYTNLIQGYIKHMQLGKAMETFQSLLRNGIQPDRATFNFMIVGFLNYDRLEDAYSCLNHMLNMKLSPTKDTWNLILDECCHRKNWTIGKQVIDRLDSSGFTVKNESLKRSYTIVKNHCK</sequence>
<dbReference type="Pfam" id="PF01535">
    <property type="entry name" value="PPR"/>
    <property type="match status" value="2"/>
</dbReference>
<keyword evidence="4" id="KW-1185">Reference proteome</keyword>
<feature type="repeat" description="PPR" evidence="2">
    <location>
        <begin position="452"/>
        <end position="486"/>
    </location>
</feature>
<feature type="repeat" description="PPR" evidence="2">
    <location>
        <begin position="382"/>
        <end position="416"/>
    </location>
</feature>
<accession>A0A8H7QFR4</accession>
<dbReference type="InterPro" id="IPR002885">
    <property type="entry name" value="PPR_rpt"/>
</dbReference>
<feature type="repeat" description="PPR" evidence="2">
    <location>
        <begin position="522"/>
        <end position="556"/>
    </location>
</feature>
<dbReference type="InterPro" id="IPR011990">
    <property type="entry name" value="TPR-like_helical_dom_sf"/>
</dbReference>
<evidence type="ECO:0000256" key="2">
    <source>
        <dbReference type="PROSITE-ProRule" id="PRU00708"/>
    </source>
</evidence>